<evidence type="ECO:0000256" key="7">
    <source>
        <dbReference type="ARBA" id="ARBA00023136"/>
    </source>
</evidence>
<sequence>MPDSTRDSWDLLPAYALDAVDDLERRAVERLLADDAEARRALDEYREVVAAFAVEHEPPAHLRATVMERISASAADGATPAADDGGTAGEAEVVELASRRRRWGVLAVAAAAVVAVAVPTTVAIQATVEQNRLQEQVDTVAEMMADPSATLLRSDVTGGGYATVLAAGDDFLFSAGDLPDVGDDSVYQLWLVGAEGGVTSAGLLEPQDGEVEQLVSDVSGVGLAVSVEPEGGSEQPTTDPIVVLAEG</sequence>
<evidence type="ECO:0000256" key="3">
    <source>
        <dbReference type="ARBA" id="ARBA00022475"/>
    </source>
</evidence>
<accession>A0ABX5EFT9</accession>
<evidence type="ECO:0000256" key="2">
    <source>
        <dbReference type="ARBA" id="ARBA00004236"/>
    </source>
</evidence>
<gene>
    <name evidence="13" type="ORF">BCL65_103196</name>
</gene>
<name>A0ABX5EFT9_9MICO</name>
<keyword evidence="4 11" id="KW-0812">Transmembrane</keyword>
<feature type="transmembrane region" description="Helical" evidence="11">
    <location>
        <begin position="103"/>
        <end position="124"/>
    </location>
</feature>
<evidence type="ECO:0000256" key="5">
    <source>
        <dbReference type="ARBA" id="ARBA00022989"/>
    </source>
</evidence>
<comment type="subcellular location">
    <subcellularLocation>
        <location evidence="2">Cell membrane</location>
    </subcellularLocation>
    <subcellularLocation>
        <location evidence="1">Membrane</location>
        <topology evidence="1">Single-pass membrane protein</topology>
    </subcellularLocation>
</comment>
<dbReference type="Gene3D" id="1.10.10.1320">
    <property type="entry name" value="Anti-sigma factor, zinc-finger domain"/>
    <property type="match status" value="1"/>
</dbReference>
<dbReference type="RefSeq" id="WP_106266264.1">
    <property type="nucleotide sequence ID" value="NZ_PVTX01000003.1"/>
</dbReference>
<evidence type="ECO:0000256" key="9">
    <source>
        <dbReference type="ARBA" id="ARBA00029829"/>
    </source>
</evidence>
<protein>
    <recommendedName>
        <fullName evidence="10">Regulator of SigK</fullName>
    </recommendedName>
    <alternativeName>
        <fullName evidence="9">Sigma-K anti-sigma factor RskA</fullName>
    </alternativeName>
</protein>
<feature type="domain" description="Anti-sigma K factor RskA C-terminal" evidence="12">
    <location>
        <begin position="107"/>
        <end position="241"/>
    </location>
</feature>
<evidence type="ECO:0000256" key="1">
    <source>
        <dbReference type="ARBA" id="ARBA00004167"/>
    </source>
</evidence>
<dbReference type="Proteomes" id="UP000239895">
    <property type="component" value="Unassembled WGS sequence"/>
</dbReference>
<evidence type="ECO:0000256" key="6">
    <source>
        <dbReference type="ARBA" id="ARBA00023015"/>
    </source>
</evidence>
<organism evidence="13 14">
    <name type="scientific">Isoptericola halotolerans</name>
    <dbReference type="NCBI Taxonomy" id="300560"/>
    <lineage>
        <taxon>Bacteria</taxon>
        <taxon>Bacillati</taxon>
        <taxon>Actinomycetota</taxon>
        <taxon>Actinomycetes</taxon>
        <taxon>Micrococcales</taxon>
        <taxon>Promicromonosporaceae</taxon>
        <taxon>Isoptericola</taxon>
    </lineage>
</organism>
<evidence type="ECO:0000256" key="10">
    <source>
        <dbReference type="ARBA" id="ARBA00030803"/>
    </source>
</evidence>
<evidence type="ECO:0000313" key="14">
    <source>
        <dbReference type="Proteomes" id="UP000239895"/>
    </source>
</evidence>
<dbReference type="InterPro" id="IPR041916">
    <property type="entry name" value="Anti_sigma_zinc_sf"/>
</dbReference>
<dbReference type="EMBL" id="PVTX01000003">
    <property type="protein sequence ID" value="PRZ08268.1"/>
    <property type="molecule type" value="Genomic_DNA"/>
</dbReference>
<keyword evidence="5 11" id="KW-1133">Transmembrane helix</keyword>
<dbReference type="PANTHER" id="PTHR37461:SF1">
    <property type="entry name" value="ANTI-SIGMA-K FACTOR RSKA"/>
    <property type="match status" value="1"/>
</dbReference>
<dbReference type="Pfam" id="PF10099">
    <property type="entry name" value="RskA_C"/>
    <property type="match status" value="1"/>
</dbReference>
<dbReference type="InterPro" id="IPR018764">
    <property type="entry name" value="RskA_C"/>
</dbReference>
<evidence type="ECO:0000256" key="11">
    <source>
        <dbReference type="SAM" id="Phobius"/>
    </source>
</evidence>
<keyword evidence="3" id="KW-1003">Cell membrane</keyword>
<keyword evidence="14" id="KW-1185">Reference proteome</keyword>
<reference evidence="13 14" key="1">
    <citation type="submission" date="2018-03" db="EMBL/GenBank/DDBJ databases">
        <title>Comparative analysis of microorganisms from saline springs in Andes Mountain Range, Colombia.</title>
        <authorList>
            <person name="Rubin E."/>
        </authorList>
    </citation>
    <scope>NUCLEOTIDE SEQUENCE [LARGE SCALE GENOMIC DNA]</scope>
    <source>
        <strain evidence="13 14">CG 23</strain>
    </source>
</reference>
<evidence type="ECO:0000256" key="4">
    <source>
        <dbReference type="ARBA" id="ARBA00022692"/>
    </source>
</evidence>
<dbReference type="InterPro" id="IPR051474">
    <property type="entry name" value="Anti-sigma-K/W_factor"/>
</dbReference>
<evidence type="ECO:0000256" key="8">
    <source>
        <dbReference type="ARBA" id="ARBA00023163"/>
    </source>
</evidence>
<evidence type="ECO:0000313" key="13">
    <source>
        <dbReference type="EMBL" id="PRZ08268.1"/>
    </source>
</evidence>
<evidence type="ECO:0000259" key="12">
    <source>
        <dbReference type="Pfam" id="PF10099"/>
    </source>
</evidence>
<keyword evidence="6" id="KW-0805">Transcription regulation</keyword>
<dbReference type="PANTHER" id="PTHR37461">
    <property type="entry name" value="ANTI-SIGMA-K FACTOR RSKA"/>
    <property type="match status" value="1"/>
</dbReference>
<comment type="caution">
    <text evidence="13">The sequence shown here is derived from an EMBL/GenBank/DDBJ whole genome shotgun (WGS) entry which is preliminary data.</text>
</comment>
<keyword evidence="8" id="KW-0804">Transcription</keyword>
<proteinExistence type="predicted"/>
<keyword evidence="7 11" id="KW-0472">Membrane</keyword>